<dbReference type="Pfam" id="PF04074">
    <property type="entry name" value="DUF386"/>
    <property type="match status" value="1"/>
</dbReference>
<gene>
    <name evidence="1" type="ORF">SAMN05421730_101858</name>
</gene>
<protein>
    <submittedName>
        <fullName evidence="1">YhcH/YjgK/YiaL family protein</fullName>
    </submittedName>
</protein>
<reference evidence="1 2" key="1">
    <citation type="submission" date="2016-09" db="EMBL/GenBank/DDBJ databases">
        <authorList>
            <person name="Capua I."/>
            <person name="De Benedictis P."/>
            <person name="Joannis T."/>
            <person name="Lombin L.H."/>
            <person name="Cattoli G."/>
        </authorList>
    </citation>
    <scope>NUCLEOTIDE SEQUENCE [LARGE SCALE GENOMIC DNA]</scope>
    <source>
        <strain evidence="1 2">GluBS11</strain>
    </source>
</reference>
<accession>A0A1D3TVT9</accession>
<proteinExistence type="predicted"/>
<dbReference type="InterPro" id="IPR004375">
    <property type="entry name" value="NanQ/TabA/YiaL"/>
</dbReference>
<dbReference type="AlphaFoldDB" id="A0A1D3TVT9"/>
<keyword evidence="2" id="KW-1185">Reference proteome</keyword>
<dbReference type="NCBIfam" id="TIGR00022">
    <property type="entry name" value="YhcH/YjgK/YiaL family protein"/>
    <property type="match status" value="1"/>
</dbReference>
<dbReference type="RefSeq" id="WP_091235198.1">
    <property type="nucleotide sequence ID" value="NZ_FMKA01000018.1"/>
</dbReference>
<name>A0A1D3TVT9_9FIRM</name>
<dbReference type="OrthoDB" id="9792756at2"/>
<evidence type="ECO:0000313" key="1">
    <source>
        <dbReference type="EMBL" id="SCP98272.1"/>
    </source>
</evidence>
<dbReference type="EMBL" id="FMKA01000018">
    <property type="protein sequence ID" value="SCP98272.1"/>
    <property type="molecule type" value="Genomic_DNA"/>
</dbReference>
<dbReference type="GO" id="GO:0005829">
    <property type="term" value="C:cytosol"/>
    <property type="evidence" value="ECO:0007669"/>
    <property type="project" value="TreeGrafter"/>
</dbReference>
<dbReference type="InterPro" id="IPR037012">
    <property type="entry name" value="NanQ/TabA/YiaL_sf"/>
</dbReference>
<sequence>MIFDQIKNYARYTKTDENIKAALEFIDLHKDNKEILDGKYEIIPDQVTAYVVSKDTILAEDAEMEIHKKFMDIHYMLKGQESCGLTELSMDVQEAAYDDAGDISLFSAEDTNVVVVSEGEFYAVWPYEPHRPLCNVQGTSRKIRKIICKVKV</sequence>
<dbReference type="SUPFAM" id="SSF51197">
    <property type="entry name" value="Clavaminate synthase-like"/>
    <property type="match status" value="1"/>
</dbReference>
<dbReference type="Gene3D" id="2.60.120.370">
    <property type="entry name" value="YhcH/YjgK/YiaL"/>
    <property type="match status" value="1"/>
</dbReference>
<dbReference type="Proteomes" id="UP000199315">
    <property type="component" value="Unassembled WGS sequence"/>
</dbReference>
<dbReference type="PANTHER" id="PTHR34986:SF1">
    <property type="entry name" value="PROTEIN YIAL"/>
    <property type="match status" value="1"/>
</dbReference>
<dbReference type="STRING" id="1619234.SAMN05421730_101858"/>
<evidence type="ECO:0000313" key="2">
    <source>
        <dbReference type="Proteomes" id="UP000199315"/>
    </source>
</evidence>
<organism evidence="1 2">
    <name type="scientific">Anaerobium acetethylicum</name>
    <dbReference type="NCBI Taxonomy" id="1619234"/>
    <lineage>
        <taxon>Bacteria</taxon>
        <taxon>Bacillati</taxon>
        <taxon>Bacillota</taxon>
        <taxon>Clostridia</taxon>
        <taxon>Lachnospirales</taxon>
        <taxon>Lachnospiraceae</taxon>
        <taxon>Anaerobium</taxon>
    </lineage>
</organism>
<dbReference type="PANTHER" id="PTHR34986">
    <property type="entry name" value="EVOLVED BETA-GALACTOSIDASE SUBUNIT BETA"/>
    <property type="match status" value="1"/>
</dbReference>